<feature type="transmembrane region" description="Helical" evidence="1">
    <location>
        <begin position="12"/>
        <end position="32"/>
    </location>
</feature>
<evidence type="ECO:0008006" key="4">
    <source>
        <dbReference type="Google" id="ProtNLM"/>
    </source>
</evidence>
<dbReference type="EMBL" id="BBPI01000065">
    <property type="protein sequence ID" value="GAM01548.1"/>
    <property type="molecule type" value="Genomic_DNA"/>
</dbReference>
<dbReference type="eggNOG" id="ENOG5031C1K">
    <property type="taxonomic scope" value="Bacteria"/>
</dbReference>
<comment type="caution">
    <text evidence="2">The sequence shown here is derived from an EMBL/GenBank/DDBJ whole genome shotgun (WGS) entry which is preliminary data.</text>
</comment>
<keyword evidence="3" id="KW-1185">Reference proteome</keyword>
<evidence type="ECO:0000313" key="3">
    <source>
        <dbReference type="Proteomes" id="UP000032305"/>
    </source>
</evidence>
<keyword evidence="1" id="KW-1133">Transmembrane helix</keyword>
<accession>A0A0A1W892</accession>
<keyword evidence="1" id="KW-0472">Membrane</keyword>
<proteinExistence type="predicted"/>
<gene>
    <name evidence="2" type="ORF">SP5_065_00090</name>
</gene>
<feature type="transmembrane region" description="Helical" evidence="1">
    <location>
        <begin position="103"/>
        <end position="121"/>
    </location>
</feature>
<dbReference type="RefSeq" id="WP_042488473.1">
    <property type="nucleotide sequence ID" value="NZ_BBPI01000065.1"/>
</dbReference>
<keyword evidence="1" id="KW-0812">Transmembrane</keyword>
<sequence>MQAFRYLLAQRHLAALIYAAAILLRLLVPTGYMVAPDHGWFAITICSGMATGAGDMAMPGTDHAMAMAHGTMPDTGQPKDHDKPEMPCAFSGLSAQVLGSVDIVLLAIALAAVAIMALRAIPRVAPRAAPYLRPPLRGPPLCA</sequence>
<evidence type="ECO:0000256" key="1">
    <source>
        <dbReference type="SAM" id="Phobius"/>
    </source>
</evidence>
<dbReference type="OrthoDB" id="7478750at2"/>
<reference evidence="2 3" key="1">
    <citation type="submission" date="2014-11" db="EMBL/GenBank/DDBJ databases">
        <title>Whole genome shotgun sequence of Sphingomonas parapaucimobilis NBRC 15100.</title>
        <authorList>
            <person name="Katano-Makiyama Y."/>
            <person name="Hosoyama A."/>
            <person name="Hashimoto M."/>
            <person name="Hosoyama Y."/>
            <person name="Noguchi M."/>
            <person name="Numata M."/>
            <person name="Tsuchikane K."/>
            <person name="Hirakata S."/>
            <person name="Uohara A."/>
            <person name="Shimodaira J."/>
            <person name="Ohji S."/>
            <person name="Ichikawa N."/>
            <person name="Kimura A."/>
            <person name="Yamazoe A."/>
            <person name="Fujita N."/>
        </authorList>
    </citation>
    <scope>NUCLEOTIDE SEQUENCE [LARGE SCALE GENOMIC DNA]</scope>
    <source>
        <strain evidence="2 3">NBRC 15100</strain>
    </source>
</reference>
<evidence type="ECO:0000313" key="2">
    <source>
        <dbReference type="EMBL" id="GAM01548.1"/>
    </source>
</evidence>
<dbReference type="Proteomes" id="UP000032305">
    <property type="component" value="Unassembled WGS sequence"/>
</dbReference>
<organism evidence="2 3">
    <name type="scientific">Sphingomonas parapaucimobilis NBRC 15100</name>
    <dbReference type="NCBI Taxonomy" id="1219049"/>
    <lineage>
        <taxon>Bacteria</taxon>
        <taxon>Pseudomonadati</taxon>
        <taxon>Pseudomonadota</taxon>
        <taxon>Alphaproteobacteria</taxon>
        <taxon>Sphingomonadales</taxon>
        <taxon>Sphingomonadaceae</taxon>
        <taxon>Sphingomonas</taxon>
    </lineage>
</organism>
<protein>
    <recommendedName>
        <fullName evidence="4">DUF2946 domain-containing protein</fullName>
    </recommendedName>
</protein>
<dbReference type="AlphaFoldDB" id="A0A0A1W892"/>
<name>A0A0A1W892_9SPHN</name>